<evidence type="ECO:0000256" key="2">
    <source>
        <dbReference type="ARBA" id="ARBA00022475"/>
    </source>
</evidence>
<feature type="domain" description="EamA" evidence="7">
    <location>
        <begin position="7"/>
        <end position="138"/>
    </location>
</feature>
<name>A0A9X1WD16_9VIBR</name>
<keyword evidence="3 6" id="KW-0812">Transmembrane</keyword>
<evidence type="ECO:0000256" key="5">
    <source>
        <dbReference type="ARBA" id="ARBA00023136"/>
    </source>
</evidence>
<feature type="transmembrane region" description="Helical" evidence="6">
    <location>
        <begin position="233"/>
        <end position="258"/>
    </location>
</feature>
<feature type="transmembrane region" description="Helical" evidence="6">
    <location>
        <begin position="36"/>
        <end position="58"/>
    </location>
</feature>
<gene>
    <name evidence="8" type="ORF">LNL84_10175</name>
</gene>
<dbReference type="InterPro" id="IPR000620">
    <property type="entry name" value="EamA_dom"/>
</dbReference>
<feature type="transmembrane region" description="Helical" evidence="6">
    <location>
        <begin position="208"/>
        <end position="226"/>
    </location>
</feature>
<dbReference type="PANTHER" id="PTHR42920">
    <property type="entry name" value="OS03G0707200 PROTEIN-RELATED"/>
    <property type="match status" value="1"/>
</dbReference>
<accession>A0A9X1WD16</accession>
<feature type="transmembrane region" description="Helical" evidence="6">
    <location>
        <begin position="70"/>
        <end position="90"/>
    </location>
</feature>
<feature type="transmembrane region" description="Helical" evidence="6">
    <location>
        <begin position="122"/>
        <end position="140"/>
    </location>
</feature>
<dbReference type="GO" id="GO:0005886">
    <property type="term" value="C:plasma membrane"/>
    <property type="evidence" value="ECO:0007669"/>
    <property type="project" value="UniProtKB-SubCell"/>
</dbReference>
<reference evidence="8" key="1">
    <citation type="submission" date="2021-11" db="EMBL/GenBank/DDBJ databases">
        <title>Vibrio ZSDE26 sp. nov. and Vibrio ZSDZ34 sp. nov., isolated from coastal seawater in Qingdao.</title>
        <authorList>
            <person name="Zhang P."/>
        </authorList>
    </citation>
    <scope>NUCLEOTIDE SEQUENCE</scope>
    <source>
        <strain evidence="8">ZSDZ34</strain>
    </source>
</reference>
<keyword evidence="4 6" id="KW-1133">Transmembrane helix</keyword>
<dbReference type="InterPro" id="IPR037185">
    <property type="entry name" value="EmrE-like"/>
</dbReference>
<dbReference type="AlphaFoldDB" id="A0A9X1WD16"/>
<dbReference type="RefSeq" id="WP_244357143.1">
    <property type="nucleotide sequence ID" value="NZ_JAJNNZ010000006.1"/>
</dbReference>
<dbReference type="EMBL" id="JAJNNZ010000006">
    <property type="protein sequence ID" value="MCJ2377195.1"/>
    <property type="molecule type" value="Genomic_DNA"/>
</dbReference>
<dbReference type="Pfam" id="PF00892">
    <property type="entry name" value="EamA"/>
    <property type="match status" value="2"/>
</dbReference>
<feature type="transmembrane region" description="Helical" evidence="6">
    <location>
        <begin position="146"/>
        <end position="163"/>
    </location>
</feature>
<evidence type="ECO:0000313" key="8">
    <source>
        <dbReference type="EMBL" id="MCJ2377195.1"/>
    </source>
</evidence>
<evidence type="ECO:0000313" key="9">
    <source>
        <dbReference type="Proteomes" id="UP001139488"/>
    </source>
</evidence>
<evidence type="ECO:0000256" key="1">
    <source>
        <dbReference type="ARBA" id="ARBA00004651"/>
    </source>
</evidence>
<evidence type="ECO:0000256" key="4">
    <source>
        <dbReference type="ARBA" id="ARBA00022989"/>
    </source>
</evidence>
<keyword evidence="9" id="KW-1185">Reference proteome</keyword>
<dbReference type="InterPro" id="IPR051258">
    <property type="entry name" value="Diverse_Substrate_Transporter"/>
</dbReference>
<keyword evidence="2" id="KW-1003">Cell membrane</keyword>
<dbReference type="Proteomes" id="UP001139488">
    <property type="component" value="Unassembled WGS sequence"/>
</dbReference>
<feature type="transmembrane region" description="Helical" evidence="6">
    <location>
        <begin position="175"/>
        <end position="196"/>
    </location>
</feature>
<comment type="subcellular location">
    <subcellularLocation>
        <location evidence="1">Cell membrane</location>
        <topology evidence="1">Multi-pass membrane protein</topology>
    </subcellularLocation>
</comment>
<proteinExistence type="predicted"/>
<dbReference type="SUPFAM" id="SSF103481">
    <property type="entry name" value="Multidrug resistance efflux transporter EmrE"/>
    <property type="match status" value="2"/>
</dbReference>
<feature type="transmembrane region" description="Helical" evidence="6">
    <location>
        <begin position="96"/>
        <end position="115"/>
    </location>
</feature>
<evidence type="ECO:0000256" key="3">
    <source>
        <dbReference type="ARBA" id="ARBA00022692"/>
    </source>
</evidence>
<feature type="transmembrane region" description="Helical" evidence="6">
    <location>
        <begin position="264"/>
        <end position="283"/>
    </location>
</feature>
<sequence>MLHNEQKGTLILVATTMLASLGWIFSKETIQGLPPFAFIGLRFVLASLFLLPFCYCSFTKVHQKDIAKSMGVGLLMAMALMCWIYAISISSTLGEGAFILSLSMLFVPIVAWALFKQTPSRTFWMSLPLSIAGLAFLSLADGWLISSSQLWFLASALFLALHFNMNAKLASKMPILLLTCIQLFVTGGFGLTLSLLFETLPDSIEDTIWGWFALSTLVATSLRYVLQTTGQKYVLAANAALIMLLEPIGTVILSVIWYEEQMTMSKLIGCTLIFLSLVIYRAGGRIRRFFH</sequence>
<keyword evidence="5 6" id="KW-0472">Membrane</keyword>
<organism evidence="8 9">
    <name type="scientific">Vibrio gelatinilyticus</name>
    <dbReference type="NCBI Taxonomy" id="2893468"/>
    <lineage>
        <taxon>Bacteria</taxon>
        <taxon>Pseudomonadati</taxon>
        <taxon>Pseudomonadota</taxon>
        <taxon>Gammaproteobacteria</taxon>
        <taxon>Vibrionales</taxon>
        <taxon>Vibrionaceae</taxon>
        <taxon>Vibrio</taxon>
    </lineage>
</organism>
<comment type="caution">
    <text evidence="8">The sequence shown here is derived from an EMBL/GenBank/DDBJ whole genome shotgun (WGS) entry which is preliminary data.</text>
</comment>
<protein>
    <submittedName>
        <fullName evidence="8">DMT family transporter</fullName>
    </submittedName>
</protein>
<evidence type="ECO:0000259" key="7">
    <source>
        <dbReference type="Pfam" id="PF00892"/>
    </source>
</evidence>
<dbReference type="PANTHER" id="PTHR42920:SF5">
    <property type="entry name" value="EAMA DOMAIN-CONTAINING PROTEIN"/>
    <property type="match status" value="1"/>
</dbReference>
<evidence type="ECO:0000256" key="6">
    <source>
        <dbReference type="SAM" id="Phobius"/>
    </source>
</evidence>
<feature type="domain" description="EamA" evidence="7">
    <location>
        <begin position="149"/>
        <end position="279"/>
    </location>
</feature>